<keyword evidence="12" id="KW-1185">Reference proteome</keyword>
<organism evidence="11 12">
    <name type="scientific">Actinophytocola gossypii</name>
    <dbReference type="NCBI Taxonomy" id="2812003"/>
    <lineage>
        <taxon>Bacteria</taxon>
        <taxon>Bacillati</taxon>
        <taxon>Actinomycetota</taxon>
        <taxon>Actinomycetes</taxon>
        <taxon>Pseudonocardiales</taxon>
        <taxon>Pseudonocardiaceae</taxon>
    </lineage>
</organism>
<feature type="domain" description="Peptidase M14" evidence="10">
    <location>
        <begin position="359"/>
        <end position="692"/>
    </location>
</feature>
<dbReference type="RefSeq" id="WP_260195573.1">
    <property type="nucleotide sequence ID" value="NZ_JAFFZE010000027.1"/>
</dbReference>
<keyword evidence="3" id="KW-0645">Protease</keyword>
<accession>A0ABT2JIE7</accession>
<feature type="region of interest" description="Disordered" evidence="8">
    <location>
        <begin position="212"/>
        <end position="234"/>
    </location>
</feature>
<dbReference type="Proteomes" id="UP001156441">
    <property type="component" value="Unassembled WGS sequence"/>
</dbReference>
<evidence type="ECO:0000256" key="6">
    <source>
        <dbReference type="ARBA" id="ARBA00023049"/>
    </source>
</evidence>
<evidence type="ECO:0000256" key="1">
    <source>
        <dbReference type="ARBA" id="ARBA00001947"/>
    </source>
</evidence>
<comment type="caution">
    <text evidence="11">The sequence shown here is derived from an EMBL/GenBank/DDBJ whole genome shotgun (WGS) entry which is preliminary data.</text>
</comment>
<dbReference type="PROSITE" id="PS52035">
    <property type="entry name" value="PEPTIDASE_M14"/>
    <property type="match status" value="1"/>
</dbReference>
<evidence type="ECO:0000256" key="4">
    <source>
        <dbReference type="ARBA" id="ARBA00022801"/>
    </source>
</evidence>
<evidence type="ECO:0000313" key="12">
    <source>
        <dbReference type="Proteomes" id="UP001156441"/>
    </source>
</evidence>
<keyword evidence="9" id="KW-0732">Signal</keyword>
<evidence type="ECO:0000256" key="9">
    <source>
        <dbReference type="SAM" id="SignalP"/>
    </source>
</evidence>
<feature type="chain" id="PRO_5045759940" description="Peptidase M14 domain-containing protein" evidence="9">
    <location>
        <begin position="31"/>
        <end position="700"/>
    </location>
</feature>
<evidence type="ECO:0000256" key="5">
    <source>
        <dbReference type="ARBA" id="ARBA00022833"/>
    </source>
</evidence>
<evidence type="ECO:0000259" key="10">
    <source>
        <dbReference type="PROSITE" id="PS52035"/>
    </source>
</evidence>
<protein>
    <recommendedName>
        <fullName evidence="10">Peptidase M14 domain-containing protein</fullName>
    </recommendedName>
</protein>
<dbReference type="InterPro" id="IPR000834">
    <property type="entry name" value="Peptidase_M14"/>
</dbReference>
<dbReference type="Gene3D" id="3.40.630.10">
    <property type="entry name" value="Zn peptidases"/>
    <property type="match status" value="1"/>
</dbReference>
<feature type="signal peptide" evidence="9">
    <location>
        <begin position="1"/>
        <end position="30"/>
    </location>
</feature>
<dbReference type="Pfam" id="PF00246">
    <property type="entry name" value="Peptidase_M14"/>
    <property type="match status" value="1"/>
</dbReference>
<evidence type="ECO:0000256" key="8">
    <source>
        <dbReference type="SAM" id="MobiDB-lite"/>
    </source>
</evidence>
<name>A0ABT2JIE7_9PSEU</name>
<keyword evidence="4" id="KW-0378">Hydrolase</keyword>
<proteinExistence type="inferred from homology"/>
<comment type="similarity">
    <text evidence="2 7">Belongs to the peptidase M14 family.</text>
</comment>
<reference evidence="11 12" key="1">
    <citation type="submission" date="2021-02" db="EMBL/GenBank/DDBJ databases">
        <title>Actinophytocola xerophila sp. nov., isolated from soil of cotton cropping field.</title>
        <authorList>
            <person name="Huang R."/>
            <person name="Chen X."/>
            <person name="Ge X."/>
            <person name="Liu W."/>
        </authorList>
    </citation>
    <scope>NUCLEOTIDE SEQUENCE [LARGE SCALE GENOMIC DNA]</scope>
    <source>
        <strain evidence="11 12">S1-96</strain>
    </source>
</reference>
<dbReference type="PANTHER" id="PTHR11705:SF143">
    <property type="entry name" value="SLL0236 PROTEIN"/>
    <property type="match status" value="1"/>
</dbReference>
<dbReference type="SUPFAM" id="SSF53187">
    <property type="entry name" value="Zn-dependent exopeptidases"/>
    <property type="match status" value="1"/>
</dbReference>
<comment type="cofactor">
    <cofactor evidence="1">
        <name>Zn(2+)</name>
        <dbReference type="ChEBI" id="CHEBI:29105"/>
    </cofactor>
</comment>
<dbReference type="EMBL" id="JAFFZE010000027">
    <property type="protein sequence ID" value="MCT2587662.1"/>
    <property type="molecule type" value="Genomic_DNA"/>
</dbReference>
<feature type="active site" description="Proton donor/acceptor" evidence="7">
    <location>
        <position position="649"/>
    </location>
</feature>
<sequence length="700" mass="76046">MSRRRWGNAAAAVTLLCTAALGVSTMPANAAPPGKGIVVAADELALVRFELPGESMLHQLVASGADVAAHGRDADGRVLADLVLDGRAMDQLVAEGATPLQLIQRESDAAQRYQRSVASAEARTLAAQRADTLQFLSAYWWTSEGQTFLETRVATTAVFDPDVEITVTWRTADGTTGSFPLRRFEDAGEYQYHIAEPEALPAKPVEVTATSSLGGETRPKAPAAWPGDSPPELPDGYQKDFVDAYMTPVDIKARIARLARQYPDLLEVIDLPNKTQGYRRTATAYLGDPATAAVVVESVRFGDQGPNGWQVRTVDPGKPNRPARATWRDRVLTVSLATDREGAVISTTDQVAALISARFPQRISAFVEDGSAGQVMPVTGPVRMSDGLDAPAGVPHKPWTVQALRIGAHRDGSKIGVLAYSQEHAREWATPLVTLEFAERLLANYDTDAETRDLLENVDVFVIPMVNPDGANYSFHDASFQRKNLSNHCTDERRDPRYADSWGVDINRNYTVGSVFDGYVGASNTNCLSGTYAGTEELSEAEAENVIALAEAHRNIKFAMNVHSYGGYFMWPPGAYAMPGRITLPRPSPEEAAMFQASAKRIVGAIASSRGTVTWPSRTGPVADVLYSAAGNSADQLYYELGIYAWDFEVGNDRWNPETGEWEGVGFQPPFPEAHAESQEYAAGLIELLRVARDHQQQTS</sequence>
<keyword evidence="6" id="KW-0482">Metalloprotease</keyword>
<evidence type="ECO:0000256" key="2">
    <source>
        <dbReference type="ARBA" id="ARBA00005988"/>
    </source>
</evidence>
<evidence type="ECO:0000256" key="3">
    <source>
        <dbReference type="ARBA" id="ARBA00022670"/>
    </source>
</evidence>
<keyword evidence="5" id="KW-0862">Zinc</keyword>
<dbReference type="SMART" id="SM00631">
    <property type="entry name" value="Zn_pept"/>
    <property type="match status" value="1"/>
</dbReference>
<evidence type="ECO:0000313" key="11">
    <source>
        <dbReference type="EMBL" id="MCT2587662.1"/>
    </source>
</evidence>
<gene>
    <name evidence="11" type="ORF">JT362_31540</name>
</gene>
<dbReference type="PANTHER" id="PTHR11705">
    <property type="entry name" value="PROTEASE FAMILY M14 CARBOXYPEPTIDASE A,B"/>
    <property type="match status" value="1"/>
</dbReference>
<evidence type="ECO:0000256" key="7">
    <source>
        <dbReference type="PROSITE-ProRule" id="PRU01379"/>
    </source>
</evidence>